<feature type="transmembrane region" description="Helical" evidence="1">
    <location>
        <begin position="208"/>
        <end position="228"/>
    </location>
</feature>
<feature type="transmembrane region" description="Helical" evidence="1">
    <location>
        <begin position="297"/>
        <end position="316"/>
    </location>
</feature>
<dbReference type="OrthoDB" id="1439867at2"/>
<dbReference type="RefSeq" id="WP_068762123.1">
    <property type="nucleotide sequence ID" value="NZ_LXIE01000023.1"/>
</dbReference>
<name>A0A1A9LDJ6_9FLAO</name>
<gene>
    <name evidence="2" type="ORF">A7A78_04250</name>
</gene>
<keyword evidence="1" id="KW-0812">Transmembrane</keyword>
<keyword evidence="1" id="KW-1133">Transmembrane helix</keyword>
<dbReference type="Proteomes" id="UP000077552">
    <property type="component" value="Unassembled WGS sequence"/>
</dbReference>
<evidence type="ECO:0000313" key="2">
    <source>
        <dbReference type="EMBL" id="OAD91034.1"/>
    </source>
</evidence>
<evidence type="ECO:0000256" key="1">
    <source>
        <dbReference type="SAM" id="Phobius"/>
    </source>
</evidence>
<accession>A0A1A9LDJ6</accession>
<dbReference type="STRING" id="1385699.A7A78_04250"/>
<comment type="caution">
    <text evidence="2">The sequence shown here is derived from an EMBL/GenBank/DDBJ whole genome shotgun (WGS) entry which is preliminary data.</text>
</comment>
<evidence type="ECO:0000313" key="3">
    <source>
        <dbReference type="Proteomes" id="UP000077552"/>
    </source>
</evidence>
<dbReference type="AlphaFoldDB" id="A0A1A9LDJ6"/>
<feature type="transmembrane region" description="Helical" evidence="1">
    <location>
        <begin position="264"/>
        <end position="281"/>
    </location>
</feature>
<dbReference type="InterPro" id="IPR045625">
    <property type="entry name" value="DUF6427"/>
</dbReference>
<keyword evidence="1" id="KW-0472">Membrane</keyword>
<feature type="transmembrane region" description="Helical" evidence="1">
    <location>
        <begin position="240"/>
        <end position="258"/>
    </location>
</feature>
<dbReference type="EMBL" id="LXIE01000023">
    <property type="protein sequence ID" value="OAD91034.1"/>
    <property type="molecule type" value="Genomic_DNA"/>
</dbReference>
<organism evidence="2 3">
    <name type="scientific">Aequorivita soesokkakensis</name>
    <dbReference type="NCBI Taxonomy" id="1385699"/>
    <lineage>
        <taxon>Bacteria</taxon>
        <taxon>Pseudomonadati</taxon>
        <taxon>Bacteroidota</taxon>
        <taxon>Flavobacteriia</taxon>
        <taxon>Flavobacteriales</taxon>
        <taxon>Flavobacteriaceae</taxon>
        <taxon>Aequorivita</taxon>
    </lineage>
</organism>
<feature type="transmembrane region" description="Helical" evidence="1">
    <location>
        <begin position="75"/>
        <end position="105"/>
    </location>
</feature>
<protein>
    <recommendedName>
        <fullName evidence="4">Beta-carotene 15,15'-monooxygenase</fullName>
    </recommendedName>
</protein>
<sequence>MLTSFFGKSNPINYLILGAFIVVGYLLGAISGSSIVITPFLVLDHGFFIVLNVLIMLLLDFIIRKNHLTKNNTFAILFFTCFLVMLPVIFLQHKILLANAFLLLALRRIMSLRSDKNSSKKILDASIWITVASLFYFWSLLFFIPLFIAVFQKPNTNYKQILIPFTGFVAVLIINTAYQLLTNDSLFWFADWQETISFDFSKYNSASILVPITVILAFFIWAGVYRFLKLSAIPLKERPNYLLLLYVSITALFVALAGPEKTGAEIVFVLAPIAIIATNYIENFETERYVEKDVAEFWFKEIMLWLVVVLPFVFLFL</sequence>
<feature type="transmembrane region" description="Helical" evidence="1">
    <location>
        <begin position="12"/>
        <end position="40"/>
    </location>
</feature>
<feature type="transmembrane region" description="Helical" evidence="1">
    <location>
        <begin position="161"/>
        <end position="181"/>
    </location>
</feature>
<proteinExistence type="predicted"/>
<reference evidence="2 3" key="1">
    <citation type="submission" date="2016-05" db="EMBL/GenBank/DDBJ databases">
        <title>Genome sequencing of Vitellibacter soesokkakensis RSSK-12.</title>
        <authorList>
            <person name="Thevarajoo S."/>
            <person name="Selvaratnam C."/>
            <person name="Goh K.M."/>
            <person name="Chan K.-G."/>
            <person name="Chong C.S."/>
        </authorList>
    </citation>
    <scope>NUCLEOTIDE SEQUENCE [LARGE SCALE GENOMIC DNA]</scope>
    <source>
        <strain evidence="2 3">RSSK-12</strain>
    </source>
</reference>
<evidence type="ECO:0008006" key="4">
    <source>
        <dbReference type="Google" id="ProtNLM"/>
    </source>
</evidence>
<feature type="transmembrane region" description="Helical" evidence="1">
    <location>
        <begin position="46"/>
        <end position="63"/>
    </location>
</feature>
<feature type="transmembrane region" description="Helical" evidence="1">
    <location>
        <begin position="125"/>
        <end position="149"/>
    </location>
</feature>
<keyword evidence="3" id="KW-1185">Reference proteome</keyword>
<dbReference type="Pfam" id="PF19992">
    <property type="entry name" value="DUF6427"/>
    <property type="match status" value="1"/>
</dbReference>